<evidence type="ECO:0000313" key="3">
    <source>
        <dbReference type="Proteomes" id="UP000824120"/>
    </source>
</evidence>
<comment type="caution">
    <text evidence="2">The sequence shown here is derived from an EMBL/GenBank/DDBJ whole genome shotgun (WGS) entry which is preliminary data.</text>
</comment>
<evidence type="ECO:0000313" key="2">
    <source>
        <dbReference type="EMBL" id="KAG5611341.1"/>
    </source>
</evidence>
<protein>
    <submittedName>
        <fullName evidence="2">Uncharacterized protein</fullName>
    </submittedName>
</protein>
<organism evidence="2 3">
    <name type="scientific">Solanum commersonii</name>
    <name type="common">Commerson's wild potato</name>
    <name type="synonym">Commerson's nightshade</name>
    <dbReference type="NCBI Taxonomy" id="4109"/>
    <lineage>
        <taxon>Eukaryota</taxon>
        <taxon>Viridiplantae</taxon>
        <taxon>Streptophyta</taxon>
        <taxon>Embryophyta</taxon>
        <taxon>Tracheophyta</taxon>
        <taxon>Spermatophyta</taxon>
        <taxon>Magnoliopsida</taxon>
        <taxon>eudicotyledons</taxon>
        <taxon>Gunneridae</taxon>
        <taxon>Pentapetalae</taxon>
        <taxon>asterids</taxon>
        <taxon>lamiids</taxon>
        <taxon>Solanales</taxon>
        <taxon>Solanaceae</taxon>
        <taxon>Solanoideae</taxon>
        <taxon>Solaneae</taxon>
        <taxon>Solanum</taxon>
    </lineage>
</organism>
<dbReference type="OrthoDB" id="10368909at2759"/>
<accession>A0A9J5ZFZ4</accession>
<dbReference type="EMBL" id="JACXVP010000004">
    <property type="protein sequence ID" value="KAG5611341.1"/>
    <property type="molecule type" value="Genomic_DNA"/>
</dbReference>
<reference evidence="2 3" key="1">
    <citation type="submission" date="2020-09" db="EMBL/GenBank/DDBJ databases">
        <title>De no assembly of potato wild relative species, Solanum commersonii.</title>
        <authorList>
            <person name="Cho K."/>
        </authorList>
    </citation>
    <scope>NUCLEOTIDE SEQUENCE [LARGE SCALE GENOMIC DNA]</scope>
    <source>
        <strain evidence="2">LZ3.2</strain>
        <tissue evidence="2">Leaf</tissue>
    </source>
</reference>
<feature type="region of interest" description="Disordered" evidence="1">
    <location>
        <begin position="41"/>
        <end position="66"/>
    </location>
</feature>
<sequence length="66" mass="7610">MDAQSPSKRFTRGFWEGCRFNGKSNAMKEVRSKLKNDPIRLEKISVKSKQSYKDKSDVGSSKKRKV</sequence>
<keyword evidence="3" id="KW-1185">Reference proteome</keyword>
<dbReference type="Proteomes" id="UP000824120">
    <property type="component" value="Chromosome 4"/>
</dbReference>
<dbReference type="AlphaFoldDB" id="A0A9J5ZFZ4"/>
<feature type="compositionally biased region" description="Basic and acidic residues" evidence="1">
    <location>
        <begin position="41"/>
        <end position="57"/>
    </location>
</feature>
<evidence type="ECO:0000256" key="1">
    <source>
        <dbReference type="SAM" id="MobiDB-lite"/>
    </source>
</evidence>
<gene>
    <name evidence="2" type="ORF">H5410_022622</name>
</gene>
<name>A0A9J5ZFZ4_SOLCO</name>
<proteinExistence type="predicted"/>